<evidence type="ECO:0008006" key="5">
    <source>
        <dbReference type="Google" id="ProtNLM"/>
    </source>
</evidence>
<dbReference type="PANTHER" id="PTHR11220:SF50">
    <property type="entry name" value="SOUL HEME-BINDING FAMILY PROTEIN"/>
    <property type="match status" value="1"/>
</dbReference>
<dbReference type="InParanoid" id="A0A2V0P799"/>
<dbReference type="InterPro" id="IPR018790">
    <property type="entry name" value="DUF2358"/>
</dbReference>
<comment type="similarity">
    <text evidence="1">Belongs to the HEBP family.</text>
</comment>
<dbReference type="Pfam" id="PF04832">
    <property type="entry name" value="SOUL"/>
    <property type="match status" value="1"/>
</dbReference>
<feature type="compositionally biased region" description="Low complexity" evidence="2">
    <location>
        <begin position="45"/>
        <end position="56"/>
    </location>
</feature>
<dbReference type="STRING" id="307507.A0A2V0P799"/>
<accession>A0A2V0P799</accession>
<feature type="region of interest" description="Disordered" evidence="2">
    <location>
        <begin position="252"/>
        <end position="279"/>
    </location>
</feature>
<comment type="caution">
    <text evidence="3">The sequence shown here is derived from an EMBL/GenBank/DDBJ whole genome shotgun (WGS) entry which is preliminary data.</text>
</comment>
<dbReference type="Pfam" id="PF10184">
    <property type="entry name" value="DUF2358"/>
    <property type="match status" value="1"/>
</dbReference>
<reference evidence="3 4" key="1">
    <citation type="journal article" date="2018" name="Sci. Rep.">
        <title>Raphidocelis subcapitata (=Pseudokirchneriella subcapitata) provides an insight into genome evolution and environmental adaptations in the Sphaeropleales.</title>
        <authorList>
            <person name="Suzuki S."/>
            <person name="Yamaguchi H."/>
            <person name="Nakajima N."/>
            <person name="Kawachi M."/>
        </authorList>
    </citation>
    <scope>NUCLEOTIDE SEQUENCE [LARGE SCALE GENOMIC DNA]</scope>
    <source>
        <strain evidence="3 4">NIES-35</strain>
    </source>
</reference>
<dbReference type="Proteomes" id="UP000247498">
    <property type="component" value="Unassembled WGS sequence"/>
</dbReference>
<evidence type="ECO:0000313" key="4">
    <source>
        <dbReference type="Proteomes" id="UP000247498"/>
    </source>
</evidence>
<evidence type="ECO:0000313" key="3">
    <source>
        <dbReference type="EMBL" id="GBF94802.1"/>
    </source>
</evidence>
<feature type="region of interest" description="Disordered" evidence="2">
    <location>
        <begin position="1"/>
        <end position="56"/>
    </location>
</feature>
<proteinExistence type="inferred from homology"/>
<dbReference type="AlphaFoldDB" id="A0A2V0P799"/>
<protein>
    <recommendedName>
        <fullName evidence="5">SOUL heme-binding protein</fullName>
    </recommendedName>
</protein>
<dbReference type="EMBL" id="BDRX01000056">
    <property type="protein sequence ID" value="GBF94802.1"/>
    <property type="molecule type" value="Genomic_DNA"/>
</dbReference>
<dbReference type="PANTHER" id="PTHR11220">
    <property type="entry name" value="HEME-BINDING PROTEIN-RELATED"/>
    <property type="match status" value="1"/>
</dbReference>
<dbReference type="SUPFAM" id="SSF55136">
    <property type="entry name" value="Probable bacterial effector-binding domain"/>
    <property type="match status" value="2"/>
</dbReference>
<gene>
    <name evidence="3" type="ORF">Rsub_07974</name>
</gene>
<dbReference type="OrthoDB" id="44820at2759"/>
<dbReference type="SUPFAM" id="SSF54427">
    <property type="entry name" value="NTF2-like"/>
    <property type="match status" value="1"/>
</dbReference>
<feature type="compositionally biased region" description="Basic residues" evidence="2">
    <location>
        <begin position="1"/>
        <end position="18"/>
    </location>
</feature>
<name>A0A2V0P799_9CHLO</name>
<evidence type="ECO:0000256" key="1">
    <source>
        <dbReference type="ARBA" id="ARBA00009817"/>
    </source>
</evidence>
<organism evidence="3 4">
    <name type="scientific">Raphidocelis subcapitata</name>
    <dbReference type="NCBI Taxonomy" id="307507"/>
    <lineage>
        <taxon>Eukaryota</taxon>
        <taxon>Viridiplantae</taxon>
        <taxon>Chlorophyta</taxon>
        <taxon>core chlorophytes</taxon>
        <taxon>Chlorophyceae</taxon>
        <taxon>CS clade</taxon>
        <taxon>Sphaeropleales</taxon>
        <taxon>Selenastraceae</taxon>
        <taxon>Raphidocelis</taxon>
    </lineage>
</organism>
<dbReference type="InterPro" id="IPR032710">
    <property type="entry name" value="NTF2-like_dom_sf"/>
</dbReference>
<feature type="compositionally biased region" description="Gly residues" evidence="2">
    <location>
        <begin position="255"/>
        <end position="279"/>
    </location>
</feature>
<dbReference type="InterPro" id="IPR006917">
    <property type="entry name" value="SOUL_heme-bd"/>
</dbReference>
<keyword evidence="4" id="KW-1185">Reference proteome</keyword>
<evidence type="ECO:0000256" key="2">
    <source>
        <dbReference type="SAM" id="MobiDB-lite"/>
    </source>
</evidence>
<dbReference type="Gene3D" id="3.20.80.10">
    <property type="entry name" value="Regulatory factor, effector binding domain"/>
    <property type="match status" value="1"/>
</dbReference>
<dbReference type="InterPro" id="IPR011256">
    <property type="entry name" value="Reg_factor_effector_dom_sf"/>
</dbReference>
<dbReference type="FunCoup" id="A0A2V0P799">
    <property type="interactions" value="626"/>
</dbReference>
<sequence>MLPMHRHLRAAAPTRRRAAPSAAAAAPAPAPRRPPRRAAPPRRPAPAAAAAGPSAAPKAGALDMASKLEWLKGDLSHLFDDVGVDPDGYDTKVTFLDPITKYDSVQGYLFNIKFLRLAFTPRFTLHDARVTGPEEITTKWTMSMRFAPARALGLSKWWDPEITFTGASIYGFNPANGRINRHIDTWDSITNQTYFSIEAFKDFLGQLGQLYTVPSNLETPAFELLRRGRGYEVRRYDPFLVAETPLDGCAPAAGAGSGQGEASSGGGGGGGGGADPAGPGGRAFNSLAGYLFGGNAEGRKMRMTTPVLSSSAGRMAFVIGPSDARDLSAAPAPASGAPVALRLEPGGAVAARAFGGAADPARCAAEERALRGALLRDGLRPAEGWSLARFNDPSTPGPLRRNEVLIALEPGSFDLVDE</sequence>